<dbReference type="PANTHER" id="PTHR31616">
    <property type="entry name" value="TREHALASE"/>
    <property type="match status" value="1"/>
</dbReference>
<evidence type="ECO:0000259" key="1">
    <source>
        <dbReference type="Pfam" id="PF00723"/>
    </source>
</evidence>
<evidence type="ECO:0000313" key="4">
    <source>
        <dbReference type="Proteomes" id="UP000620670"/>
    </source>
</evidence>
<sequence length="597" mass="66391">MPSRIEDYALIGDCETAALVARDGSIDWLCWPRFDSSACFAALLGTPEHGRWLLTPYEPAPRVSRRYRDGTLVLETDYETADGAATVMDFMPPRGTASDLVRIVFGRRGQVAMHTELVLRFDYGSAVPWVSRTEDGAALQAVAGPDLVILRTPVPVHGEDLRTVGKFTVSEGEVVPFILSYGPSHLPPPEAIDPLAALRDTEAFWQEWSSRCQHTGQWRDAVLRSHITLKALTYRPTGGIVAAPTTSLPEQLGGPRNWDYRFCWLRDATLTLLSLMDAGYRDEAEAWRAWLLRAVAGSPRQMQIMYGIAGERRLDEWEASWLPGYEASGPVRIGNAAYGQRQIDVFGEVMDALYQGRRGGLPALEAGWALQRGLASHLAAIWEQPDEGIWEVRGGQRHFTHSRVMAWVAFDRMIRSAEEFGLEGPVDHWRQLRQRIHDDVCRKGFDPDLGSFVQSYGAKHLDASLLLLPLVGFLPPSDPRIQGTVRAVEQRLLIDGTFVLRYDTAEAADGLPAGEGAFLACSFWLVDNLILQGRRDEAGRMFERLLALRNDVGLLAEEYDPVEGRQVGNFPQAFSHLALANSARNLALGDKHAAHRT</sequence>
<protein>
    <submittedName>
        <fullName evidence="3">Glycoside hydrolase family 15 protein</fullName>
    </submittedName>
</protein>
<dbReference type="RefSeq" id="WP_199050075.1">
    <property type="nucleotide sequence ID" value="NZ_JAELXT010000017.1"/>
</dbReference>
<dbReference type="Pfam" id="PF00723">
    <property type="entry name" value="Glyco_hydro_15"/>
    <property type="match status" value="1"/>
</dbReference>
<dbReference type="InterPro" id="IPR011613">
    <property type="entry name" value="GH15-like"/>
</dbReference>
<dbReference type="InterPro" id="IPR008928">
    <property type="entry name" value="6-hairpin_glycosidase_sf"/>
</dbReference>
<dbReference type="PANTHER" id="PTHR31616:SF0">
    <property type="entry name" value="GLUCAN 1,4-ALPHA-GLUCOSIDASE"/>
    <property type="match status" value="1"/>
</dbReference>
<feature type="domain" description="GH15-like" evidence="1">
    <location>
        <begin position="219"/>
        <end position="580"/>
    </location>
</feature>
<dbReference type="InterPro" id="IPR012341">
    <property type="entry name" value="6hp_glycosidase-like_sf"/>
</dbReference>
<evidence type="ECO:0000313" key="3">
    <source>
        <dbReference type="EMBL" id="MBJ6126848.1"/>
    </source>
</evidence>
<accession>A0ABS0Y3H1</accession>
<proteinExistence type="predicted"/>
<gene>
    <name evidence="3" type="ORF">JAO75_15675</name>
</gene>
<evidence type="ECO:0000259" key="2">
    <source>
        <dbReference type="Pfam" id="PF19291"/>
    </source>
</evidence>
<keyword evidence="4" id="KW-1185">Reference proteome</keyword>
<dbReference type="EMBL" id="JAELXT010000017">
    <property type="protein sequence ID" value="MBJ6126848.1"/>
    <property type="molecule type" value="Genomic_DNA"/>
</dbReference>
<feature type="domain" description="Trehalase-like N-terminal" evidence="2">
    <location>
        <begin position="3"/>
        <end position="153"/>
    </location>
</feature>
<dbReference type="Gene3D" id="1.50.10.10">
    <property type="match status" value="1"/>
</dbReference>
<dbReference type="InterPro" id="IPR045582">
    <property type="entry name" value="Trehalase-like_N"/>
</dbReference>
<dbReference type="SUPFAM" id="SSF48208">
    <property type="entry name" value="Six-hairpin glycosidases"/>
    <property type="match status" value="1"/>
</dbReference>
<organism evidence="3 4">
    <name type="scientific">Microvirga splendida</name>
    <dbReference type="NCBI Taxonomy" id="2795727"/>
    <lineage>
        <taxon>Bacteria</taxon>
        <taxon>Pseudomonadati</taxon>
        <taxon>Pseudomonadota</taxon>
        <taxon>Alphaproteobacteria</taxon>
        <taxon>Hyphomicrobiales</taxon>
        <taxon>Methylobacteriaceae</taxon>
        <taxon>Microvirga</taxon>
    </lineage>
</organism>
<dbReference type="Proteomes" id="UP000620670">
    <property type="component" value="Unassembled WGS sequence"/>
</dbReference>
<keyword evidence="3" id="KW-0378">Hydrolase</keyword>
<name>A0ABS0Y3H1_9HYPH</name>
<dbReference type="GO" id="GO:0016787">
    <property type="term" value="F:hydrolase activity"/>
    <property type="evidence" value="ECO:0007669"/>
    <property type="project" value="UniProtKB-KW"/>
</dbReference>
<reference evidence="4" key="1">
    <citation type="submission" date="2020-12" db="EMBL/GenBank/DDBJ databases">
        <title>Hymenobacter sp.</title>
        <authorList>
            <person name="Kim M.K."/>
        </authorList>
    </citation>
    <scope>NUCLEOTIDE SEQUENCE [LARGE SCALE GENOMIC DNA]</scope>
    <source>
        <strain evidence="4">BT325</strain>
    </source>
</reference>
<dbReference type="Pfam" id="PF19291">
    <property type="entry name" value="TREH_N"/>
    <property type="match status" value="1"/>
</dbReference>
<comment type="caution">
    <text evidence="3">The sequence shown here is derived from an EMBL/GenBank/DDBJ whole genome shotgun (WGS) entry which is preliminary data.</text>
</comment>